<evidence type="ECO:0000313" key="6">
    <source>
        <dbReference type="EMBL" id="VDK60767.1"/>
    </source>
</evidence>
<keyword evidence="2" id="KW-0812">Transmembrane</keyword>
<keyword evidence="3" id="KW-1133">Transmembrane helix</keyword>
<dbReference type="OrthoDB" id="5788137at2759"/>
<dbReference type="GO" id="GO:0016627">
    <property type="term" value="F:oxidoreductase activity, acting on the CH-CH group of donors"/>
    <property type="evidence" value="ECO:0007669"/>
    <property type="project" value="InterPro"/>
</dbReference>
<accession>A0A3P6RN35</accession>
<proteinExistence type="predicted"/>
<evidence type="ECO:0000259" key="5">
    <source>
        <dbReference type="Pfam" id="PF02544"/>
    </source>
</evidence>
<reference evidence="6 7" key="1">
    <citation type="submission" date="2018-11" db="EMBL/GenBank/DDBJ databases">
        <authorList>
            <consortium name="Pathogen Informatics"/>
        </authorList>
    </citation>
    <scope>NUCLEOTIDE SEQUENCE [LARGE SCALE GENOMIC DNA]</scope>
</reference>
<dbReference type="InterPro" id="IPR001104">
    <property type="entry name" value="3-oxo-5_a-steroid_4-DH_C"/>
</dbReference>
<sequence length="31" mass="3831">MAIWAKNKHRAYKKEFPDYPKERMAMVPFVF</sequence>
<keyword evidence="7" id="KW-1185">Reference proteome</keyword>
<evidence type="ECO:0000256" key="3">
    <source>
        <dbReference type="ARBA" id="ARBA00022989"/>
    </source>
</evidence>
<dbReference type="GO" id="GO:0006629">
    <property type="term" value="P:lipid metabolic process"/>
    <property type="evidence" value="ECO:0007669"/>
    <property type="project" value="InterPro"/>
</dbReference>
<evidence type="ECO:0000313" key="7">
    <source>
        <dbReference type="Proteomes" id="UP000271889"/>
    </source>
</evidence>
<dbReference type="Proteomes" id="UP000271889">
    <property type="component" value="Unassembled WGS sequence"/>
</dbReference>
<dbReference type="AlphaFoldDB" id="A0A3P6RN35"/>
<feature type="domain" description="3-oxo-5-alpha-steroid 4-dehydrogenase C-terminal" evidence="5">
    <location>
        <begin position="1"/>
        <end position="31"/>
    </location>
</feature>
<comment type="subcellular location">
    <subcellularLocation>
        <location evidence="1">Membrane</location>
        <topology evidence="1">Multi-pass membrane protein</topology>
    </subcellularLocation>
</comment>
<evidence type="ECO:0000256" key="1">
    <source>
        <dbReference type="ARBA" id="ARBA00004141"/>
    </source>
</evidence>
<dbReference type="Pfam" id="PF02544">
    <property type="entry name" value="Steroid_dh"/>
    <property type="match status" value="1"/>
</dbReference>
<organism evidence="6 7">
    <name type="scientific">Cylicostephanus goldi</name>
    <name type="common">Nematode worm</name>
    <dbReference type="NCBI Taxonomy" id="71465"/>
    <lineage>
        <taxon>Eukaryota</taxon>
        <taxon>Metazoa</taxon>
        <taxon>Ecdysozoa</taxon>
        <taxon>Nematoda</taxon>
        <taxon>Chromadorea</taxon>
        <taxon>Rhabditida</taxon>
        <taxon>Rhabditina</taxon>
        <taxon>Rhabditomorpha</taxon>
        <taxon>Strongyloidea</taxon>
        <taxon>Strongylidae</taxon>
        <taxon>Cylicostephanus</taxon>
    </lineage>
</organism>
<evidence type="ECO:0000256" key="4">
    <source>
        <dbReference type="ARBA" id="ARBA00023136"/>
    </source>
</evidence>
<name>A0A3P6RN35_CYLGO</name>
<keyword evidence="4" id="KW-0472">Membrane</keyword>
<dbReference type="GO" id="GO:0016020">
    <property type="term" value="C:membrane"/>
    <property type="evidence" value="ECO:0007669"/>
    <property type="project" value="UniProtKB-SubCell"/>
</dbReference>
<evidence type="ECO:0000256" key="2">
    <source>
        <dbReference type="ARBA" id="ARBA00022692"/>
    </source>
</evidence>
<gene>
    <name evidence="6" type="ORF">CGOC_LOCUS5114</name>
</gene>
<dbReference type="EMBL" id="UYRV01015119">
    <property type="protein sequence ID" value="VDK60767.1"/>
    <property type="molecule type" value="Genomic_DNA"/>
</dbReference>
<protein>
    <recommendedName>
        <fullName evidence="5">3-oxo-5-alpha-steroid 4-dehydrogenase C-terminal domain-containing protein</fullName>
    </recommendedName>
</protein>